<accession>A0A6H9YSG3</accession>
<organism evidence="1 2">
    <name type="scientific">Actinomadura rudentiformis</name>
    <dbReference type="NCBI Taxonomy" id="359158"/>
    <lineage>
        <taxon>Bacteria</taxon>
        <taxon>Bacillati</taxon>
        <taxon>Actinomycetota</taxon>
        <taxon>Actinomycetes</taxon>
        <taxon>Streptosporangiales</taxon>
        <taxon>Thermomonosporaceae</taxon>
        <taxon>Actinomadura</taxon>
    </lineage>
</organism>
<proteinExistence type="predicted"/>
<reference evidence="1 2" key="1">
    <citation type="submission" date="2019-09" db="EMBL/GenBank/DDBJ databases">
        <title>Actinomadura physcomitrii sp. nov., a novel actinomycete isolated from moss [Physcomitrium sphaericum (Ludw) Fuernr].</title>
        <authorList>
            <person name="Zhuang X."/>
            <person name="Liu C."/>
        </authorList>
    </citation>
    <scope>NUCLEOTIDE SEQUENCE [LARGE SCALE GENOMIC DNA]</scope>
    <source>
        <strain evidence="1 2">HMC1</strain>
    </source>
</reference>
<evidence type="ECO:0000313" key="1">
    <source>
        <dbReference type="EMBL" id="KAB2350966.1"/>
    </source>
</evidence>
<dbReference type="OrthoDB" id="3478996at2"/>
<keyword evidence="2" id="KW-1185">Reference proteome</keyword>
<protein>
    <submittedName>
        <fullName evidence="1">Uncharacterized protein</fullName>
    </submittedName>
</protein>
<dbReference type="AlphaFoldDB" id="A0A6H9YSG3"/>
<dbReference type="EMBL" id="WBMT01000003">
    <property type="protein sequence ID" value="KAB2350966.1"/>
    <property type="molecule type" value="Genomic_DNA"/>
</dbReference>
<evidence type="ECO:0000313" key="2">
    <source>
        <dbReference type="Proteomes" id="UP000468735"/>
    </source>
</evidence>
<dbReference type="RefSeq" id="WP_151559364.1">
    <property type="nucleotide sequence ID" value="NZ_WBMT01000003.1"/>
</dbReference>
<comment type="caution">
    <text evidence="1">The sequence shown here is derived from an EMBL/GenBank/DDBJ whole genome shotgun (WGS) entry which is preliminary data.</text>
</comment>
<sequence length="304" mass="33152">MTAILILLCLAIAGRELYLSFDRKRTGTAPAPEIADIRTQLTALKGTREELEEFRGVQREQLERLAAGQVTHAESLQETDARIRSLISQINDRMLPEINDRLTQQRDSVDRLAEEVARLRGHLIGRLDQAVAASLGAGPIDTVAGGLGTEGAEAPSGLIRAYERFAERYGLRVELSDPTGEDTSWKARYYLSGRSPRDLERDFIDLVRRLRASSGTPNGTETEAANALLRSLHGIEMGGAQVGPFVLVRTPEAMLCGVLSLAELRKAGPARLLADPVGAAVRLHGLPESRFCDLSAFNGSERSR</sequence>
<gene>
    <name evidence="1" type="ORF">F8566_08430</name>
</gene>
<name>A0A6H9YSG3_9ACTN</name>
<dbReference type="Proteomes" id="UP000468735">
    <property type="component" value="Unassembled WGS sequence"/>
</dbReference>